<feature type="transmembrane region" description="Helical" evidence="2">
    <location>
        <begin position="6"/>
        <end position="26"/>
    </location>
</feature>
<dbReference type="PROSITE" id="PS51352">
    <property type="entry name" value="THIOREDOXIN_2"/>
    <property type="match status" value="1"/>
</dbReference>
<evidence type="ECO:0000313" key="4">
    <source>
        <dbReference type="EMBL" id="GAA0369609.1"/>
    </source>
</evidence>
<comment type="caution">
    <text evidence="4">The sequence shown here is derived from an EMBL/GenBank/DDBJ whole genome shotgun (WGS) entry which is preliminary data.</text>
</comment>
<evidence type="ECO:0000259" key="3">
    <source>
        <dbReference type="PROSITE" id="PS51352"/>
    </source>
</evidence>
<dbReference type="PROSITE" id="PS00194">
    <property type="entry name" value="THIOREDOXIN_1"/>
    <property type="match status" value="1"/>
</dbReference>
<feature type="region of interest" description="Disordered" evidence="1">
    <location>
        <begin position="33"/>
        <end position="62"/>
    </location>
</feature>
<gene>
    <name evidence="4" type="ORF">GCM10010151_69380</name>
</gene>
<keyword evidence="5" id="KW-1185">Reference proteome</keyword>
<protein>
    <submittedName>
        <fullName evidence="4">TlpA family protein</fullName>
    </submittedName>
</protein>
<dbReference type="Gene3D" id="3.40.30.10">
    <property type="entry name" value="Glutaredoxin"/>
    <property type="match status" value="1"/>
</dbReference>
<keyword evidence="2" id="KW-0812">Transmembrane</keyword>
<evidence type="ECO:0000256" key="1">
    <source>
        <dbReference type="SAM" id="MobiDB-lite"/>
    </source>
</evidence>
<evidence type="ECO:0000256" key="2">
    <source>
        <dbReference type="SAM" id="Phobius"/>
    </source>
</evidence>
<dbReference type="SUPFAM" id="SSF52833">
    <property type="entry name" value="Thioredoxin-like"/>
    <property type="match status" value="1"/>
</dbReference>
<dbReference type="InterPro" id="IPR013766">
    <property type="entry name" value="Thioredoxin_domain"/>
</dbReference>
<dbReference type="Proteomes" id="UP001501822">
    <property type="component" value="Unassembled WGS sequence"/>
</dbReference>
<proteinExistence type="predicted"/>
<dbReference type="EMBL" id="BAAABM010000069">
    <property type="protein sequence ID" value="GAA0369609.1"/>
    <property type="molecule type" value="Genomic_DNA"/>
</dbReference>
<dbReference type="InterPro" id="IPR036249">
    <property type="entry name" value="Thioredoxin-like_sf"/>
</dbReference>
<keyword evidence="2" id="KW-1133">Transmembrane helix</keyword>
<organism evidence="4 5">
    <name type="scientific">Actinoallomurus spadix</name>
    <dbReference type="NCBI Taxonomy" id="79912"/>
    <lineage>
        <taxon>Bacteria</taxon>
        <taxon>Bacillati</taxon>
        <taxon>Actinomycetota</taxon>
        <taxon>Actinomycetes</taxon>
        <taxon>Streptosporangiales</taxon>
        <taxon>Thermomonosporaceae</taxon>
        <taxon>Actinoallomurus</taxon>
    </lineage>
</organism>
<dbReference type="RefSeq" id="WP_252805141.1">
    <property type="nucleotide sequence ID" value="NZ_BAAABM010000069.1"/>
</dbReference>
<feature type="domain" description="Thioredoxin" evidence="3">
    <location>
        <begin position="46"/>
        <end position="170"/>
    </location>
</feature>
<dbReference type="InterPro" id="IPR017937">
    <property type="entry name" value="Thioredoxin_CS"/>
</dbReference>
<evidence type="ECO:0000313" key="5">
    <source>
        <dbReference type="Proteomes" id="UP001501822"/>
    </source>
</evidence>
<accession>A0ABP3HFM1</accession>
<reference evidence="5" key="1">
    <citation type="journal article" date="2019" name="Int. J. Syst. Evol. Microbiol.">
        <title>The Global Catalogue of Microorganisms (GCM) 10K type strain sequencing project: providing services to taxonomists for standard genome sequencing and annotation.</title>
        <authorList>
            <consortium name="The Broad Institute Genomics Platform"/>
            <consortium name="The Broad Institute Genome Sequencing Center for Infectious Disease"/>
            <person name="Wu L."/>
            <person name="Ma J."/>
        </authorList>
    </citation>
    <scope>NUCLEOTIDE SEQUENCE [LARGE SCALE GENOMIC DNA]</scope>
    <source>
        <strain evidence="5">JCM 3146</strain>
    </source>
</reference>
<keyword evidence="2" id="KW-0472">Membrane</keyword>
<name>A0ABP3HFM1_9ACTN</name>
<sequence>MPYLAAAVVLIGLLCVLNLLLTVGLIRRLREQGAGRPGNAAPPTALGPGSRIGDFTTRTTDGEPVSHEDLVGLVGFFSAGCTPCHDLAPRFAAHAAGLPRREVLAVVTGEDPELVALLSPAARVVTEEFDGAVTSAFQNSWTPALYLIGAGRRVVATGGRLEDLPVESSA</sequence>